<proteinExistence type="predicted"/>
<dbReference type="Proteomes" id="UP000016930">
    <property type="component" value="Unassembled WGS sequence"/>
</dbReference>
<keyword evidence="2" id="KW-1185">Reference proteome</keyword>
<reference evidence="1 2" key="1">
    <citation type="journal article" date="2012" name="Proc. Natl. Acad. Sci. U.S.A.">
        <title>Comparative genomics of Ceriporiopsis subvermispora and Phanerochaete chrysosporium provide insight into selective ligninolysis.</title>
        <authorList>
            <person name="Fernandez-Fueyo E."/>
            <person name="Ruiz-Duenas F.J."/>
            <person name="Ferreira P."/>
            <person name="Floudas D."/>
            <person name="Hibbett D.S."/>
            <person name="Canessa P."/>
            <person name="Larrondo L.F."/>
            <person name="James T.Y."/>
            <person name="Seelenfreund D."/>
            <person name="Lobos S."/>
            <person name="Polanco R."/>
            <person name="Tello M."/>
            <person name="Honda Y."/>
            <person name="Watanabe T."/>
            <person name="Watanabe T."/>
            <person name="Ryu J.S."/>
            <person name="Kubicek C.P."/>
            <person name="Schmoll M."/>
            <person name="Gaskell J."/>
            <person name="Hammel K.E."/>
            <person name="St John F.J."/>
            <person name="Vanden Wymelenberg A."/>
            <person name="Sabat G."/>
            <person name="Splinter BonDurant S."/>
            <person name="Syed K."/>
            <person name="Yadav J.S."/>
            <person name="Doddapaneni H."/>
            <person name="Subramanian V."/>
            <person name="Lavin J.L."/>
            <person name="Oguiza J.A."/>
            <person name="Perez G."/>
            <person name="Pisabarro A.G."/>
            <person name="Ramirez L."/>
            <person name="Santoyo F."/>
            <person name="Master E."/>
            <person name="Coutinho P.M."/>
            <person name="Henrissat B."/>
            <person name="Lombard V."/>
            <person name="Magnuson J.K."/>
            <person name="Kuees U."/>
            <person name="Hori C."/>
            <person name="Igarashi K."/>
            <person name="Samejima M."/>
            <person name="Held B.W."/>
            <person name="Barry K.W."/>
            <person name="LaButti K.M."/>
            <person name="Lapidus A."/>
            <person name="Lindquist E.A."/>
            <person name="Lucas S.M."/>
            <person name="Riley R."/>
            <person name="Salamov A.A."/>
            <person name="Hoffmeister D."/>
            <person name="Schwenk D."/>
            <person name="Hadar Y."/>
            <person name="Yarden O."/>
            <person name="de Vries R.P."/>
            <person name="Wiebenga A."/>
            <person name="Stenlid J."/>
            <person name="Eastwood D."/>
            <person name="Grigoriev I.V."/>
            <person name="Berka R.M."/>
            <person name="Blanchette R.A."/>
            <person name="Kersten P."/>
            <person name="Martinez A.T."/>
            <person name="Vicuna R."/>
            <person name="Cullen D."/>
        </authorList>
    </citation>
    <scope>NUCLEOTIDE SEQUENCE [LARGE SCALE GENOMIC DNA]</scope>
    <source>
        <strain evidence="1 2">B</strain>
    </source>
</reference>
<dbReference type="InterPro" id="IPR040521">
    <property type="entry name" value="KDZ"/>
</dbReference>
<organism evidence="1 2">
    <name type="scientific">Ceriporiopsis subvermispora (strain B)</name>
    <name type="common">White-rot fungus</name>
    <name type="synonym">Gelatoporia subvermispora</name>
    <dbReference type="NCBI Taxonomy" id="914234"/>
    <lineage>
        <taxon>Eukaryota</taxon>
        <taxon>Fungi</taxon>
        <taxon>Dikarya</taxon>
        <taxon>Basidiomycota</taxon>
        <taxon>Agaricomycotina</taxon>
        <taxon>Agaricomycetes</taxon>
        <taxon>Polyporales</taxon>
        <taxon>Gelatoporiaceae</taxon>
        <taxon>Gelatoporia</taxon>
    </lineage>
</organism>
<sequence>GGRVSGTVGLSCARHMFVLPGGGVDLQKGERFVNVDFAMISGLQRWMGLHLHISGYDINCQYRKNFGKRMSWFREHQESMPSIAKVDFPKTLSVIGKFHLPAHNSSCRYKFSYYWMPGAGMTDGEAPERIWAVLNGLAARTREMAAGHRHDIINDHHSDVN</sequence>
<evidence type="ECO:0000313" key="1">
    <source>
        <dbReference type="EMBL" id="EMD30751.1"/>
    </source>
</evidence>
<dbReference type="EMBL" id="KB445858">
    <property type="protein sequence ID" value="EMD30751.1"/>
    <property type="molecule type" value="Genomic_DNA"/>
</dbReference>
<evidence type="ECO:0000313" key="2">
    <source>
        <dbReference type="Proteomes" id="UP000016930"/>
    </source>
</evidence>
<gene>
    <name evidence="1" type="ORF">CERSUDRAFT_25746</name>
</gene>
<feature type="non-terminal residue" evidence="1">
    <location>
        <position position="1"/>
    </location>
</feature>
<feature type="non-terminal residue" evidence="1">
    <location>
        <position position="161"/>
    </location>
</feature>
<protein>
    <submittedName>
        <fullName evidence="1">Uncharacterized protein</fullName>
    </submittedName>
</protein>
<name>M2QW59_CERS8</name>
<dbReference type="OrthoDB" id="2742161at2759"/>
<dbReference type="HOGENOM" id="CLU_003703_5_2_1"/>
<dbReference type="Pfam" id="PF18758">
    <property type="entry name" value="KDZ"/>
    <property type="match status" value="1"/>
</dbReference>
<accession>M2QW59</accession>
<dbReference type="AlphaFoldDB" id="M2QW59"/>